<protein>
    <recommendedName>
        <fullName evidence="1">LysM domain-containing protein</fullName>
    </recommendedName>
</protein>
<evidence type="ECO:0000313" key="3">
    <source>
        <dbReference type="Proteomes" id="UP000650467"/>
    </source>
</evidence>
<evidence type="ECO:0000313" key="2">
    <source>
        <dbReference type="EMBL" id="KAG2428013.1"/>
    </source>
</evidence>
<proteinExistence type="predicted"/>
<dbReference type="InterPro" id="IPR036779">
    <property type="entry name" value="LysM_dom_sf"/>
</dbReference>
<dbReference type="Gene3D" id="3.10.350.10">
    <property type="entry name" value="LysM domain"/>
    <property type="match status" value="1"/>
</dbReference>
<dbReference type="PROSITE" id="PS51782">
    <property type="entry name" value="LYSM"/>
    <property type="match status" value="1"/>
</dbReference>
<reference evidence="2" key="1">
    <citation type="journal article" date="2020" name="bioRxiv">
        <title>Comparative genomics of Chlamydomonas.</title>
        <authorList>
            <person name="Craig R.J."/>
            <person name="Hasan A.R."/>
            <person name="Ness R.W."/>
            <person name="Keightley P.D."/>
        </authorList>
    </citation>
    <scope>NUCLEOTIDE SEQUENCE</scope>
    <source>
        <strain evidence="2">SAG 7.73</strain>
    </source>
</reference>
<dbReference type="Proteomes" id="UP000650467">
    <property type="component" value="Unassembled WGS sequence"/>
</dbReference>
<feature type="domain" description="LysM" evidence="1">
    <location>
        <begin position="27"/>
        <end position="75"/>
    </location>
</feature>
<sequence>MYVEAYEVPNSDNSKIVVIRAVHVYCHPKPVAAGDKSFYDIALRYGITLRELLAANPEVNPSLGLAAYNDTTLQVPQRCAATALQPPVTTIAAVCTRRWPLPNVTITGTETCGTIASSNRLSLR</sequence>
<name>A0A835SQS3_CHLIN</name>
<comment type="caution">
    <text evidence="2">The sequence shown here is derived from an EMBL/GenBank/DDBJ whole genome shotgun (WGS) entry which is preliminary data.</text>
</comment>
<dbReference type="InterPro" id="IPR018392">
    <property type="entry name" value="LysM"/>
</dbReference>
<keyword evidence="3" id="KW-1185">Reference proteome</keyword>
<dbReference type="CDD" id="cd00118">
    <property type="entry name" value="LysM"/>
    <property type="match status" value="1"/>
</dbReference>
<dbReference type="EMBL" id="JAEHOC010000037">
    <property type="protein sequence ID" value="KAG2428013.1"/>
    <property type="molecule type" value="Genomic_DNA"/>
</dbReference>
<dbReference type="AlphaFoldDB" id="A0A835SQS3"/>
<accession>A0A835SQS3</accession>
<gene>
    <name evidence="2" type="ORF">HXX76_011999</name>
</gene>
<organism evidence="2 3">
    <name type="scientific">Chlamydomonas incerta</name>
    <dbReference type="NCBI Taxonomy" id="51695"/>
    <lineage>
        <taxon>Eukaryota</taxon>
        <taxon>Viridiplantae</taxon>
        <taxon>Chlorophyta</taxon>
        <taxon>core chlorophytes</taxon>
        <taxon>Chlorophyceae</taxon>
        <taxon>CS clade</taxon>
        <taxon>Chlamydomonadales</taxon>
        <taxon>Chlamydomonadaceae</taxon>
        <taxon>Chlamydomonas</taxon>
    </lineage>
</organism>
<dbReference type="Pfam" id="PF01476">
    <property type="entry name" value="LysM"/>
    <property type="match status" value="1"/>
</dbReference>
<dbReference type="OrthoDB" id="10385878at2759"/>
<evidence type="ECO:0000259" key="1">
    <source>
        <dbReference type="PROSITE" id="PS51782"/>
    </source>
</evidence>